<dbReference type="EMBL" id="GGEC01082514">
    <property type="protein sequence ID" value="MBX62998.1"/>
    <property type="molecule type" value="Transcribed_RNA"/>
</dbReference>
<organism evidence="1">
    <name type="scientific">Rhizophora mucronata</name>
    <name type="common">Asiatic mangrove</name>
    <dbReference type="NCBI Taxonomy" id="61149"/>
    <lineage>
        <taxon>Eukaryota</taxon>
        <taxon>Viridiplantae</taxon>
        <taxon>Streptophyta</taxon>
        <taxon>Embryophyta</taxon>
        <taxon>Tracheophyta</taxon>
        <taxon>Spermatophyta</taxon>
        <taxon>Magnoliopsida</taxon>
        <taxon>eudicotyledons</taxon>
        <taxon>Gunneridae</taxon>
        <taxon>Pentapetalae</taxon>
        <taxon>rosids</taxon>
        <taxon>fabids</taxon>
        <taxon>Malpighiales</taxon>
        <taxon>Rhizophoraceae</taxon>
        <taxon>Rhizophora</taxon>
    </lineage>
</organism>
<name>A0A2P2Q7N3_RHIMU</name>
<evidence type="ECO:0000313" key="1">
    <source>
        <dbReference type="EMBL" id="MBX62998.1"/>
    </source>
</evidence>
<reference evidence="1" key="1">
    <citation type="submission" date="2018-02" db="EMBL/GenBank/DDBJ databases">
        <title>Rhizophora mucronata_Transcriptome.</title>
        <authorList>
            <person name="Meera S.P."/>
            <person name="Sreeshan A."/>
            <person name="Augustine A."/>
        </authorList>
    </citation>
    <scope>NUCLEOTIDE SEQUENCE</scope>
    <source>
        <tissue evidence="1">Leaf</tissue>
    </source>
</reference>
<accession>A0A2P2Q7N3</accession>
<dbReference type="AlphaFoldDB" id="A0A2P2Q7N3"/>
<proteinExistence type="predicted"/>
<protein>
    <submittedName>
        <fullName evidence="1">Uncharacterized protein</fullName>
    </submittedName>
</protein>
<sequence length="49" mass="5748">MQNHSVNMKSTRVMEILKSSWFSNASFLKSLCIAFGMQNHWKNFCECTM</sequence>